<protein>
    <recommendedName>
        <fullName evidence="3">YqeG family HAD IIIA-type phosphatase</fullName>
    </recommendedName>
</protein>
<organism evidence="1 2">
    <name type="scientific">Longicatena caecimuris</name>
    <dbReference type="NCBI Taxonomy" id="1796635"/>
    <lineage>
        <taxon>Bacteria</taxon>
        <taxon>Bacillati</taxon>
        <taxon>Bacillota</taxon>
        <taxon>Erysipelotrichia</taxon>
        <taxon>Erysipelotrichales</taxon>
        <taxon>Erysipelotrichaceae</taxon>
        <taxon>Longicatena</taxon>
    </lineage>
</organism>
<dbReference type="Proteomes" id="UP000295773">
    <property type="component" value="Unassembled WGS sequence"/>
</dbReference>
<dbReference type="Gene3D" id="3.40.50.1000">
    <property type="entry name" value="HAD superfamily/HAD-like"/>
    <property type="match status" value="1"/>
</dbReference>
<keyword evidence="2" id="KW-1185">Reference proteome</keyword>
<comment type="caution">
    <text evidence="1">The sequence shown here is derived from an EMBL/GenBank/DDBJ whole genome shotgun (WGS) entry which is preliminary data.</text>
</comment>
<gene>
    <name evidence="1" type="ORF">EDD61_11380</name>
</gene>
<dbReference type="InterPro" id="IPR010021">
    <property type="entry name" value="PGPP1/Gep4"/>
</dbReference>
<dbReference type="InterPro" id="IPR036412">
    <property type="entry name" value="HAD-like_sf"/>
</dbReference>
<sequence length="174" mass="19902">MLKLFTPNYYIHRYTALRPAFLKEQGIQLLICDIDNTLVPHDVAVPDDEAIAFLKSIQDAGIQIVFISNNVEERVATFAKGLNIPFYPFAMKPLPKTYRKMLKDFHVKRDVVAVLGDQLMTDILGANVMRFYTILTAQVVERDLSFTKVNRVFENIVFSLLKVTGKLVKGEYDE</sequence>
<dbReference type="InterPro" id="IPR023214">
    <property type="entry name" value="HAD_sf"/>
</dbReference>
<dbReference type="GeneID" id="73795792"/>
<dbReference type="AlphaFoldDB" id="A0A4R3TBN0"/>
<name>A0A4R3TBN0_9FIRM</name>
<reference evidence="1 2" key="1">
    <citation type="submission" date="2019-03" db="EMBL/GenBank/DDBJ databases">
        <title>Genomic Encyclopedia of Type Strains, Phase IV (KMG-IV): sequencing the most valuable type-strain genomes for metagenomic binning, comparative biology and taxonomic classification.</title>
        <authorList>
            <person name="Goeker M."/>
        </authorList>
    </citation>
    <scope>NUCLEOTIDE SEQUENCE [LARGE SCALE GENOMIC DNA]</scope>
    <source>
        <strain evidence="1 2">DSM 29481</strain>
    </source>
</reference>
<dbReference type="RefSeq" id="WP_008688217.1">
    <property type="nucleotide sequence ID" value="NZ_AP024510.1"/>
</dbReference>
<dbReference type="NCBIfam" id="TIGR01668">
    <property type="entry name" value="YqeG_hyp_ppase"/>
    <property type="match status" value="1"/>
</dbReference>
<proteinExistence type="predicted"/>
<dbReference type="SUPFAM" id="SSF56784">
    <property type="entry name" value="HAD-like"/>
    <property type="match status" value="1"/>
</dbReference>
<dbReference type="NCBIfam" id="TIGR01662">
    <property type="entry name" value="HAD-SF-IIIA"/>
    <property type="match status" value="1"/>
</dbReference>
<evidence type="ECO:0000313" key="2">
    <source>
        <dbReference type="Proteomes" id="UP000295773"/>
    </source>
</evidence>
<evidence type="ECO:0008006" key="3">
    <source>
        <dbReference type="Google" id="ProtNLM"/>
    </source>
</evidence>
<dbReference type="InterPro" id="IPR006549">
    <property type="entry name" value="HAD-SF_hydro_IIIA"/>
</dbReference>
<dbReference type="GO" id="GO:0008962">
    <property type="term" value="F:phosphatidylglycerophosphatase activity"/>
    <property type="evidence" value="ECO:0007669"/>
    <property type="project" value="InterPro"/>
</dbReference>
<dbReference type="Pfam" id="PF00702">
    <property type="entry name" value="Hydrolase"/>
    <property type="match status" value="1"/>
</dbReference>
<accession>A0A4R3TBN0</accession>
<dbReference type="EMBL" id="SMBP01000013">
    <property type="protein sequence ID" value="TCU58456.1"/>
    <property type="molecule type" value="Genomic_DNA"/>
</dbReference>
<evidence type="ECO:0000313" key="1">
    <source>
        <dbReference type="EMBL" id="TCU58456.1"/>
    </source>
</evidence>